<dbReference type="EMBL" id="CM042044">
    <property type="protein sequence ID" value="KAI3687107.1"/>
    <property type="molecule type" value="Genomic_DNA"/>
</dbReference>
<comment type="caution">
    <text evidence="1">The sequence shown here is derived from an EMBL/GenBank/DDBJ whole genome shotgun (WGS) entry which is preliminary data.</text>
</comment>
<evidence type="ECO:0000313" key="1">
    <source>
        <dbReference type="EMBL" id="KAI3687107.1"/>
    </source>
</evidence>
<gene>
    <name evidence="1" type="ORF">L1987_80798</name>
</gene>
<reference evidence="2" key="1">
    <citation type="journal article" date="2022" name="Mol. Ecol. Resour.">
        <title>The genomes of chicory, endive, great burdock and yacon provide insights into Asteraceae palaeo-polyploidization history and plant inulin production.</title>
        <authorList>
            <person name="Fan W."/>
            <person name="Wang S."/>
            <person name="Wang H."/>
            <person name="Wang A."/>
            <person name="Jiang F."/>
            <person name="Liu H."/>
            <person name="Zhao H."/>
            <person name="Xu D."/>
            <person name="Zhang Y."/>
        </authorList>
    </citation>
    <scope>NUCLEOTIDE SEQUENCE [LARGE SCALE GENOMIC DNA]</scope>
    <source>
        <strain evidence="2">cv. Yunnan</strain>
    </source>
</reference>
<sequence length="352" mass="39791">MPRPGPRPYECVRRAWHSDRHQPMRGSLIQEIFRVVNEIHSPATRKNKEWQDKLPVVVLKAEEILYSKASSEAEYMDLETLWDRANDAINTIIRLDEDTETGAFLQPCIEAALNLGCTPVRTSRSQRNNTSTYYLNIKNTTPNLCPLNNSKKTTLDTPMTITPLVSHYSQITKPYSINLSLFNPKPQIPILPNDKSLRNKFCFPSPLITKTPPSVYPLYYGNVIHLKDPKISYGELKENGEMGFVQNPSFCNHVSENNAKQGNLRYASEEHSREHECDLSLRIGPSRQSQPFDHVGDSSNSRKCNFQSEDVDVEARMRKRKAAVVGNLNDNLQFCLQPNASSNGGSLTNAGL</sequence>
<name>A0ACB8YNN0_9ASTR</name>
<organism evidence="1 2">
    <name type="scientific">Smallanthus sonchifolius</name>
    <dbReference type="NCBI Taxonomy" id="185202"/>
    <lineage>
        <taxon>Eukaryota</taxon>
        <taxon>Viridiplantae</taxon>
        <taxon>Streptophyta</taxon>
        <taxon>Embryophyta</taxon>
        <taxon>Tracheophyta</taxon>
        <taxon>Spermatophyta</taxon>
        <taxon>Magnoliopsida</taxon>
        <taxon>eudicotyledons</taxon>
        <taxon>Gunneridae</taxon>
        <taxon>Pentapetalae</taxon>
        <taxon>asterids</taxon>
        <taxon>campanulids</taxon>
        <taxon>Asterales</taxon>
        <taxon>Asteraceae</taxon>
        <taxon>Asteroideae</taxon>
        <taxon>Heliantheae alliance</taxon>
        <taxon>Millerieae</taxon>
        <taxon>Smallanthus</taxon>
    </lineage>
</organism>
<proteinExistence type="predicted"/>
<accession>A0ACB8YNN0</accession>
<protein>
    <submittedName>
        <fullName evidence="1">Uncharacterized protein</fullName>
    </submittedName>
</protein>
<dbReference type="Proteomes" id="UP001056120">
    <property type="component" value="Linkage Group LG27"/>
</dbReference>
<reference evidence="1 2" key="2">
    <citation type="journal article" date="2022" name="Mol. Ecol. Resour.">
        <title>The genomes of chicory, endive, great burdock and yacon provide insights into Asteraceae paleo-polyploidization history and plant inulin production.</title>
        <authorList>
            <person name="Fan W."/>
            <person name="Wang S."/>
            <person name="Wang H."/>
            <person name="Wang A."/>
            <person name="Jiang F."/>
            <person name="Liu H."/>
            <person name="Zhao H."/>
            <person name="Xu D."/>
            <person name="Zhang Y."/>
        </authorList>
    </citation>
    <scope>NUCLEOTIDE SEQUENCE [LARGE SCALE GENOMIC DNA]</scope>
    <source>
        <strain evidence="2">cv. Yunnan</strain>
        <tissue evidence="1">Leaves</tissue>
    </source>
</reference>
<evidence type="ECO:0000313" key="2">
    <source>
        <dbReference type="Proteomes" id="UP001056120"/>
    </source>
</evidence>
<keyword evidence="2" id="KW-1185">Reference proteome</keyword>